<feature type="compositionally biased region" description="Basic and acidic residues" evidence="1">
    <location>
        <begin position="154"/>
        <end position="170"/>
    </location>
</feature>
<organism evidence="2 3">
    <name type="scientific">Amycolatopsis samaneae</name>
    <dbReference type="NCBI Taxonomy" id="664691"/>
    <lineage>
        <taxon>Bacteria</taxon>
        <taxon>Bacillati</taxon>
        <taxon>Actinomycetota</taxon>
        <taxon>Actinomycetes</taxon>
        <taxon>Pseudonocardiales</taxon>
        <taxon>Pseudonocardiaceae</taxon>
        <taxon>Amycolatopsis</taxon>
    </lineage>
</organism>
<feature type="region of interest" description="Disordered" evidence="1">
    <location>
        <begin position="154"/>
        <end position="191"/>
    </location>
</feature>
<name>A0ABW5G943_9PSEU</name>
<evidence type="ECO:0000256" key="1">
    <source>
        <dbReference type="SAM" id="MobiDB-lite"/>
    </source>
</evidence>
<evidence type="ECO:0008006" key="4">
    <source>
        <dbReference type="Google" id="ProtNLM"/>
    </source>
</evidence>
<protein>
    <recommendedName>
        <fullName evidence="4">IrrE N-terminal-like domain-containing protein</fullName>
    </recommendedName>
</protein>
<comment type="caution">
    <text evidence="2">The sequence shown here is derived from an EMBL/GenBank/DDBJ whole genome shotgun (WGS) entry which is preliminary data.</text>
</comment>
<sequence length="191" mass="20587">MPDRQRRQLWRRCRRLADTLVLPEPFDDGRFVAALAAQRGRPIELMPVNAPSGGPCGLLMSTERADYILYPTTTTALHRRHILLHEVGHLLCGHVGPAAPGAAGAAIDVAASRALMPNLSPELVRRVLGRSTYGAVEEQEAELLASLIAQRVARGEGTRGPARSDERDSDLAGGMARVDSLFGGKPRRGTP</sequence>
<evidence type="ECO:0000313" key="3">
    <source>
        <dbReference type="Proteomes" id="UP001597419"/>
    </source>
</evidence>
<dbReference type="RefSeq" id="WP_345389137.1">
    <property type="nucleotide sequence ID" value="NZ_BAABHG010000003.1"/>
</dbReference>
<dbReference type="EMBL" id="JBHUKU010000002">
    <property type="protein sequence ID" value="MFD2457637.1"/>
    <property type="molecule type" value="Genomic_DNA"/>
</dbReference>
<accession>A0ABW5G943</accession>
<proteinExistence type="predicted"/>
<dbReference type="Proteomes" id="UP001597419">
    <property type="component" value="Unassembled WGS sequence"/>
</dbReference>
<keyword evidence="3" id="KW-1185">Reference proteome</keyword>
<gene>
    <name evidence="2" type="ORF">ACFSYJ_03460</name>
</gene>
<reference evidence="3" key="1">
    <citation type="journal article" date="2019" name="Int. J. Syst. Evol. Microbiol.">
        <title>The Global Catalogue of Microorganisms (GCM) 10K type strain sequencing project: providing services to taxonomists for standard genome sequencing and annotation.</title>
        <authorList>
            <consortium name="The Broad Institute Genomics Platform"/>
            <consortium name="The Broad Institute Genome Sequencing Center for Infectious Disease"/>
            <person name="Wu L."/>
            <person name="Ma J."/>
        </authorList>
    </citation>
    <scope>NUCLEOTIDE SEQUENCE [LARGE SCALE GENOMIC DNA]</scope>
    <source>
        <strain evidence="3">CGMCC 4.7643</strain>
    </source>
</reference>
<evidence type="ECO:0000313" key="2">
    <source>
        <dbReference type="EMBL" id="MFD2457637.1"/>
    </source>
</evidence>